<gene>
    <name evidence="1" type="ORF">HMJ29_13140</name>
</gene>
<dbReference type="Proteomes" id="UP000501623">
    <property type="component" value="Chromosome"/>
</dbReference>
<accession>A0A6M6BI75</accession>
<reference evidence="1 2" key="1">
    <citation type="submission" date="2020-05" db="EMBL/GenBank/DDBJ databases">
        <title>Complete genome sequence of Hymenobacter sp. TS19 in Coasted Sand Dune.</title>
        <authorList>
            <person name="Lee J.-H."/>
            <person name="Jung J.-H."/>
            <person name="Jeong S."/>
            <person name="Zhao L."/>
            <person name="Kim M.-K."/>
            <person name="Seo H.-S."/>
            <person name="Lim S."/>
        </authorList>
    </citation>
    <scope>NUCLEOTIDE SEQUENCE [LARGE SCALE GENOMIC DNA]</scope>
    <source>
        <strain evidence="1 2">TS19</strain>
    </source>
</reference>
<proteinExistence type="predicted"/>
<protein>
    <submittedName>
        <fullName evidence="1">Uncharacterized protein</fullName>
    </submittedName>
</protein>
<keyword evidence="2" id="KW-1185">Reference proteome</keyword>
<organism evidence="1 2">
    <name type="scientific">Hymenobacter taeanensis</name>
    <dbReference type="NCBI Taxonomy" id="2735321"/>
    <lineage>
        <taxon>Bacteria</taxon>
        <taxon>Pseudomonadati</taxon>
        <taxon>Bacteroidota</taxon>
        <taxon>Cytophagia</taxon>
        <taxon>Cytophagales</taxon>
        <taxon>Hymenobacteraceae</taxon>
        <taxon>Hymenobacter</taxon>
    </lineage>
</organism>
<dbReference type="EMBL" id="CP053538">
    <property type="protein sequence ID" value="QJX47837.1"/>
    <property type="molecule type" value="Genomic_DNA"/>
</dbReference>
<dbReference type="RefSeq" id="WP_171591928.1">
    <property type="nucleotide sequence ID" value="NZ_CP053538.1"/>
</dbReference>
<name>A0A6M6BI75_9BACT</name>
<dbReference type="KEGG" id="hts:HMJ29_13140"/>
<sequence length="98" mass="10983">MATARFLLEAHVRAVFDDSHVIELLRPGRPPWQLALPVEVEQGRVTVALVDYVTAQYLVEQPKEGVRLGWETVYSLVRTALEEAYTHPGKSPNTPLST</sequence>
<evidence type="ECO:0000313" key="2">
    <source>
        <dbReference type="Proteomes" id="UP000501623"/>
    </source>
</evidence>
<dbReference type="AlphaFoldDB" id="A0A6M6BI75"/>
<evidence type="ECO:0000313" key="1">
    <source>
        <dbReference type="EMBL" id="QJX47837.1"/>
    </source>
</evidence>